<protein>
    <submittedName>
        <fullName evidence="11">ABC transporter permease</fullName>
    </submittedName>
</protein>
<organism evidence="11 12">
    <name type="scientific">Nocardia stercoris</name>
    <dbReference type="NCBI Taxonomy" id="2483361"/>
    <lineage>
        <taxon>Bacteria</taxon>
        <taxon>Bacillati</taxon>
        <taxon>Actinomycetota</taxon>
        <taxon>Actinomycetes</taxon>
        <taxon>Mycobacteriales</taxon>
        <taxon>Nocardiaceae</taxon>
        <taxon>Nocardia</taxon>
    </lineage>
</organism>
<evidence type="ECO:0000313" key="12">
    <source>
        <dbReference type="Proteomes" id="UP000279275"/>
    </source>
</evidence>
<dbReference type="Proteomes" id="UP000279275">
    <property type="component" value="Unassembled WGS sequence"/>
</dbReference>
<dbReference type="InterPro" id="IPR025857">
    <property type="entry name" value="MacB_PCD"/>
</dbReference>
<evidence type="ECO:0000256" key="1">
    <source>
        <dbReference type="ARBA" id="ARBA00004651"/>
    </source>
</evidence>
<evidence type="ECO:0000313" key="11">
    <source>
        <dbReference type="EMBL" id="RMI31060.1"/>
    </source>
</evidence>
<evidence type="ECO:0000256" key="8">
    <source>
        <dbReference type="SAM" id="Phobius"/>
    </source>
</evidence>
<dbReference type="EMBL" id="RFFH01000008">
    <property type="protein sequence ID" value="RMI31060.1"/>
    <property type="molecule type" value="Genomic_DNA"/>
</dbReference>
<keyword evidence="3" id="KW-1003">Cell membrane</keyword>
<feature type="domain" description="ABC3 transporter permease C-terminal" evidence="9">
    <location>
        <begin position="247"/>
        <end position="356"/>
    </location>
</feature>
<keyword evidence="2" id="KW-0813">Transport</keyword>
<dbReference type="RefSeq" id="WP_122189725.1">
    <property type="nucleotide sequence ID" value="NZ_RFFH01000008.1"/>
</dbReference>
<evidence type="ECO:0000259" key="9">
    <source>
        <dbReference type="Pfam" id="PF02687"/>
    </source>
</evidence>
<evidence type="ECO:0000256" key="7">
    <source>
        <dbReference type="ARBA" id="ARBA00038076"/>
    </source>
</evidence>
<keyword evidence="6 8" id="KW-0472">Membrane</keyword>
<dbReference type="AlphaFoldDB" id="A0A3M2L2Z1"/>
<comment type="caution">
    <text evidence="11">The sequence shown here is derived from an EMBL/GenBank/DDBJ whole genome shotgun (WGS) entry which is preliminary data.</text>
</comment>
<gene>
    <name evidence="11" type="ORF">EBN03_20450</name>
</gene>
<comment type="subcellular location">
    <subcellularLocation>
        <location evidence="1">Cell membrane</location>
        <topology evidence="1">Multi-pass membrane protein</topology>
    </subcellularLocation>
</comment>
<dbReference type="OrthoDB" id="5242186at2"/>
<keyword evidence="12" id="KW-1185">Reference proteome</keyword>
<keyword evidence="5 8" id="KW-1133">Transmembrane helix</keyword>
<comment type="similarity">
    <text evidence="7">Belongs to the ABC-4 integral membrane protein family.</text>
</comment>
<evidence type="ECO:0000256" key="5">
    <source>
        <dbReference type="ARBA" id="ARBA00022989"/>
    </source>
</evidence>
<evidence type="ECO:0000256" key="6">
    <source>
        <dbReference type="ARBA" id="ARBA00023136"/>
    </source>
</evidence>
<feature type="transmembrane region" description="Helical" evidence="8">
    <location>
        <begin position="296"/>
        <end position="315"/>
    </location>
</feature>
<proteinExistence type="inferred from homology"/>
<feature type="transmembrane region" description="Helical" evidence="8">
    <location>
        <begin position="15"/>
        <end position="39"/>
    </location>
</feature>
<feature type="domain" description="MacB-like periplasmic core" evidence="10">
    <location>
        <begin position="17"/>
        <end position="218"/>
    </location>
</feature>
<reference evidence="11 12" key="1">
    <citation type="submission" date="2018-10" db="EMBL/GenBank/DDBJ databases">
        <title>Isolation from cow dung.</title>
        <authorList>
            <person name="Ling L."/>
        </authorList>
    </citation>
    <scope>NUCLEOTIDE SEQUENCE [LARGE SCALE GENOMIC DNA]</scope>
    <source>
        <strain evidence="11 12">NEAU-LL90</strain>
    </source>
</reference>
<keyword evidence="4 8" id="KW-0812">Transmembrane</keyword>
<dbReference type="Pfam" id="PF12704">
    <property type="entry name" value="MacB_PCD"/>
    <property type="match status" value="1"/>
</dbReference>
<dbReference type="Pfam" id="PF02687">
    <property type="entry name" value="FtsX"/>
    <property type="match status" value="1"/>
</dbReference>
<evidence type="ECO:0000256" key="3">
    <source>
        <dbReference type="ARBA" id="ARBA00022475"/>
    </source>
</evidence>
<dbReference type="PANTHER" id="PTHR43738:SF1">
    <property type="entry name" value="HEMIN TRANSPORT SYSTEM PERMEASE PROTEIN HRTB-RELATED"/>
    <property type="match status" value="1"/>
</dbReference>
<evidence type="ECO:0000256" key="2">
    <source>
        <dbReference type="ARBA" id="ARBA00022448"/>
    </source>
</evidence>
<dbReference type="InterPro" id="IPR003838">
    <property type="entry name" value="ABC3_permease_C"/>
</dbReference>
<feature type="transmembrane region" description="Helical" evidence="8">
    <location>
        <begin position="245"/>
        <end position="269"/>
    </location>
</feature>
<dbReference type="InterPro" id="IPR051125">
    <property type="entry name" value="ABC-4/HrtB_transporter"/>
</dbReference>
<evidence type="ECO:0000259" key="10">
    <source>
        <dbReference type="Pfam" id="PF12704"/>
    </source>
</evidence>
<name>A0A3M2L2Z1_9NOCA</name>
<dbReference type="PANTHER" id="PTHR43738">
    <property type="entry name" value="ABC TRANSPORTER, MEMBRANE PROTEIN"/>
    <property type="match status" value="1"/>
</dbReference>
<accession>A0A3M2L2Z1</accession>
<evidence type="ECO:0000256" key="4">
    <source>
        <dbReference type="ARBA" id="ARBA00022692"/>
    </source>
</evidence>
<dbReference type="GO" id="GO:0005886">
    <property type="term" value="C:plasma membrane"/>
    <property type="evidence" value="ECO:0007669"/>
    <property type="project" value="UniProtKB-SubCell"/>
</dbReference>
<sequence>MFVALRELRAARGRFLLITLVVVLVAVLVSFLSGLTAGLGHQNISALQRLHGQVLVFADNGSTPSFDASALTADQVRSWQQAGTAEPVGIGRTQAVRTGEHVQDVAAKSAAPAPGFGSASPQPVVVIGTDGTAFGYPAATPGSVILSAPAAKKLDATTGDHVSIGGTTLTVAAVGGDDWFGHGPVVWTSLADQRAADPAAPAATVLVTSGIADPAAVAAGTHTTTVAVSDAPTALSSYQAEHSSLTLMTVLLLAISALMIGAFFVVWTMQRTADIATLKALGATTRSLVRDSLGQALLVLVTGSAVGVGVTALASRLMGDSMPFVLDASTTLQPAVLLTGLGALGAAAALRFLASADPLAALGRSR</sequence>
<feature type="transmembrane region" description="Helical" evidence="8">
    <location>
        <begin position="335"/>
        <end position="354"/>
    </location>
</feature>